<evidence type="ECO:0000256" key="1">
    <source>
        <dbReference type="ARBA" id="ARBA00010746"/>
    </source>
</evidence>
<dbReference type="Gramene" id="PUZ50661">
    <property type="protein sequence ID" value="PUZ50661"/>
    <property type="gene ID" value="GQ55_6G076300"/>
</dbReference>
<dbReference type="AlphaFoldDB" id="A0A2T7D4Y8"/>
<comment type="similarity">
    <text evidence="1 4">Belongs to the plant dirigent protein family.</text>
</comment>
<keyword evidence="6" id="KW-1185">Reference proteome</keyword>
<keyword evidence="3 4" id="KW-0964">Secreted</keyword>
<dbReference type="GO" id="GO:0009699">
    <property type="term" value="P:phenylpropanoid biosynthetic process"/>
    <property type="evidence" value="ECO:0007669"/>
    <property type="project" value="UniProtKB-ARBA"/>
</dbReference>
<keyword evidence="4" id="KW-0052">Apoplast</keyword>
<keyword evidence="4" id="KW-0732">Signal</keyword>
<sequence>MASYYSIAVLSMLAFSVSMGHALDEKKLQTTLYIKQRYSQDQRPLGTDTVVINWLIQDGPGAAANTIGHAEGLTIRANPAKRLWATIMDLVFEGGSLAGSTLKVMGLLGGMNDAPTGQWSVMGGTGELTIARGIINYRIIQEDGASRTFEICIYVYYTPKETIPALGCIASSLELPTNK</sequence>
<dbReference type="InterPro" id="IPR044859">
    <property type="entry name" value="Allene_oxi_cyc_Dirigent"/>
</dbReference>
<evidence type="ECO:0000256" key="2">
    <source>
        <dbReference type="ARBA" id="ARBA00011738"/>
    </source>
</evidence>
<dbReference type="EMBL" id="CM009754">
    <property type="protein sequence ID" value="PUZ50661.1"/>
    <property type="molecule type" value="Genomic_DNA"/>
</dbReference>
<gene>
    <name evidence="5" type="ORF">GQ55_6G076300</name>
</gene>
<evidence type="ECO:0000256" key="3">
    <source>
        <dbReference type="ARBA" id="ARBA00022525"/>
    </source>
</evidence>
<dbReference type="PANTHER" id="PTHR21495">
    <property type="entry name" value="NUCLEOPORIN-RELATED"/>
    <property type="match status" value="1"/>
</dbReference>
<feature type="chain" id="PRO_5015368146" description="Dirigent protein" evidence="4">
    <location>
        <begin position="23"/>
        <end position="179"/>
    </location>
</feature>
<evidence type="ECO:0000256" key="4">
    <source>
        <dbReference type="RuleBase" id="RU363099"/>
    </source>
</evidence>
<feature type="signal peptide" evidence="4">
    <location>
        <begin position="1"/>
        <end position="22"/>
    </location>
</feature>
<proteinExistence type="inferred from homology"/>
<protein>
    <recommendedName>
        <fullName evidence="4">Dirigent protein</fullName>
    </recommendedName>
</protein>
<dbReference type="GO" id="GO:0048046">
    <property type="term" value="C:apoplast"/>
    <property type="evidence" value="ECO:0007669"/>
    <property type="project" value="UniProtKB-SubCell"/>
</dbReference>
<evidence type="ECO:0000313" key="6">
    <source>
        <dbReference type="Proteomes" id="UP000244336"/>
    </source>
</evidence>
<comment type="subunit">
    <text evidence="2 4">Homodimer.</text>
</comment>
<dbReference type="Pfam" id="PF03018">
    <property type="entry name" value="Dirigent"/>
    <property type="match status" value="1"/>
</dbReference>
<reference evidence="5 6" key="1">
    <citation type="submission" date="2018-04" db="EMBL/GenBank/DDBJ databases">
        <title>WGS assembly of Panicum hallii var. hallii HAL2.</title>
        <authorList>
            <person name="Lovell J."/>
            <person name="Jenkins J."/>
            <person name="Lowry D."/>
            <person name="Mamidi S."/>
            <person name="Sreedasyam A."/>
            <person name="Weng X."/>
            <person name="Barry K."/>
            <person name="Bonette J."/>
            <person name="Campitelli B."/>
            <person name="Daum C."/>
            <person name="Gordon S."/>
            <person name="Gould B."/>
            <person name="Lipzen A."/>
            <person name="MacQueen A."/>
            <person name="Palacio-Mejia J."/>
            <person name="Plott C."/>
            <person name="Shakirov E."/>
            <person name="Shu S."/>
            <person name="Yoshinaga Y."/>
            <person name="Zane M."/>
            <person name="Rokhsar D."/>
            <person name="Grimwood J."/>
            <person name="Schmutz J."/>
            <person name="Juenger T."/>
        </authorList>
    </citation>
    <scope>NUCLEOTIDE SEQUENCE [LARGE SCALE GENOMIC DNA]</scope>
    <source>
        <strain evidence="6">cv. HAL2</strain>
    </source>
</reference>
<dbReference type="InterPro" id="IPR004265">
    <property type="entry name" value="Dirigent"/>
</dbReference>
<comment type="subcellular location">
    <subcellularLocation>
        <location evidence="4">Secreted</location>
        <location evidence="4">Extracellular space</location>
        <location evidence="4">Apoplast</location>
    </subcellularLocation>
</comment>
<evidence type="ECO:0000313" key="5">
    <source>
        <dbReference type="EMBL" id="PUZ50661.1"/>
    </source>
</evidence>
<comment type="function">
    <text evidence="4">Dirigent proteins impart stereoselectivity on the phenoxy radical-coupling reaction, yielding optically active lignans from two molecules of coniferyl alcohol in the biosynthesis of lignans, flavonolignans, and alkaloids and thus plays a central role in plant secondary metabolism.</text>
</comment>
<dbReference type="Proteomes" id="UP000244336">
    <property type="component" value="Chromosome 6"/>
</dbReference>
<name>A0A2T7D4Y8_9POAL</name>
<organism evidence="5 6">
    <name type="scientific">Panicum hallii var. hallii</name>
    <dbReference type="NCBI Taxonomy" id="1504633"/>
    <lineage>
        <taxon>Eukaryota</taxon>
        <taxon>Viridiplantae</taxon>
        <taxon>Streptophyta</taxon>
        <taxon>Embryophyta</taxon>
        <taxon>Tracheophyta</taxon>
        <taxon>Spermatophyta</taxon>
        <taxon>Magnoliopsida</taxon>
        <taxon>Liliopsida</taxon>
        <taxon>Poales</taxon>
        <taxon>Poaceae</taxon>
        <taxon>PACMAD clade</taxon>
        <taxon>Panicoideae</taxon>
        <taxon>Panicodae</taxon>
        <taxon>Paniceae</taxon>
        <taxon>Panicinae</taxon>
        <taxon>Panicum</taxon>
        <taxon>Panicum sect. Panicum</taxon>
    </lineage>
</organism>
<dbReference type="Gene3D" id="2.40.480.10">
    <property type="entry name" value="Allene oxide cyclase-like"/>
    <property type="match status" value="1"/>
</dbReference>
<dbReference type="OrthoDB" id="602353at2759"/>
<accession>A0A2T7D4Y8</accession>